<dbReference type="Pfam" id="PF00440">
    <property type="entry name" value="TetR_N"/>
    <property type="match status" value="1"/>
</dbReference>
<comment type="caution">
    <text evidence="6">The sequence shown here is derived from an EMBL/GenBank/DDBJ whole genome shotgun (WGS) entry which is preliminary data.</text>
</comment>
<dbReference type="SUPFAM" id="SSF46689">
    <property type="entry name" value="Homeodomain-like"/>
    <property type="match status" value="1"/>
</dbReference>
<keyword evidence="2 4" id="KW-0238">DNA-binding</keyword>
<dbReference type="InterPro" id="IPR001647">
    <property type="entry name" value="HTH_TetR"/>
</dbReference>
<dbReference type="PROSITE" id="PS50977">
    <property type="entry name" value="HTH_TETR_2"/>
    <property type="match status" value="1"/>
</dbReference>
<proteinExistence type="predicted"/>
<protein>
    <submittedName>
        <fullName evidence="6">TetR/AcrR family transcriptional regulator</fullName>
    </submittedName>
</protein>
<evidence type="ECO:0000256" key="1">
    <source>
        <dbReference type="ARBA" id="ARBA00023015"/>
    </source>
</evidence>
<dbReference type="InterPro" id="IPR009057">
    <property type="entry name" value="Homeodomain-like_sf"/>
</dbReference>
<evidence type="ECO:0000313" key="7">
    <source>
        <dbReference type="Proteomes" id="UP000618733"/>
    </source>
</evidence>
<dbReference type="InterPro" id="IPR036271">
    <property type="entry name" value="Tet_transcr_reg_TetR-rel_C_sf"/>
</dbReference>
<dbReference type="EMBL" id="JAEHOI010000007">
    <property type="protein sequence ID" value="MBK0422200.1"/>
    <property type="molecule type" value="Genomic_DNA"/>
</dbReference>
<accession>A0A934QE95</accession>
<dbReference type="PANTHER" id="PTHR30055">
    <property type="entry name" value="HTH-TYPE TRANSCRIPTIONAL REGULATOR RUTR"/>
    <property type="match status" value="1"/>
</dbReference>
<dbReference type="RefSeq" id="WP_200132399.1">
    <property type="nucleotide sequence ID" value="NZ_JAEHOI010000007.1"/>
</dbReference>
<organism evidence="6 7">
    <name type="scientific">Leucobacter edaphi</name>
    <dbReference type="NCBI Taxonomy" id="2796472"/>
    <lineage>
        <taxon>Bacteria</taxon>
        <taxon>Bacillati</taxon>
        <taxon>Actinomycetota</taxon>
        <taxon>Actinomycetes</taxon>
        <taxon>Micrococcales</taxon>
        <taxon>Microbacteriaceae</taxon>
        <taxon>Leucobacter</taxon>
    </lineage>
</organism>
<evidence type="ECO:0000256" key="2">
    <source>
        <dbReference type="ARBA" id="ARBA00023125"/>
    </source>
</evidence>
<name>A0A934QE95_9MICO</name>
<dbReference type="GO" id="GO:0003700">
    <property type="term" value="F:DNA-binding transcription factor activity"/>
    <property type="evidence" value="ECO:0007669"/>
    <property type="project" value="TreeGrafter"/>
</dbReference>
<keyword evidence="3" id="KW-0804">Transcription</keyword>
<gene>
    <name evidence="6" type="ORF">JD292_08945</name>
</gene>
<dbReference type="PANTHER" id="PTHR30055:SF234">
    <property type="entry name" value="HTH-TYPE TRANSCRIPTIONAL REGULATOR BETI"/>
    <property type="match status" value="1"/>
</dbReference>
<sequence>MNARESMIRAAASEMLADGYAGSSLASIAARIDLTKGALAREFPTKDLLAHEVLAAMATAIQREHAIARAEYPDSPARRLVRFLVGFDDSVRREVEVAAATSLLADRVLPAGMTLPPIDAWRAAVGEVVGEAHAAGDIPANVGVAASAQFLSVANLGNAVLEARGDVDGALERSRSILRLAMRAIELVDMERVLADVLGEEPVGPDLAAA</sequence>
<evidence type="ECO:0000313" key="6">
    <source>
        <dbReference type="EMBL" id="MBK0422200.1"/>
    </source>
</evidence>
<dbReference type="Gene3D" id="1.10.357.10">
    <property type="entry name" value="Tetracycline Repressor, domain 2"/>
    <property type="match status" value="1"/>
</dbReference>
<dbReference type="AlphaFoldDB" id="A0A934QE95"/>
<dbReference type="GO" id="GO:0000976">
    <property type="term" value="F:transcription cis-regulatory region binding"/>
    <property type="evidence" value="ECO:0007669"/>
    <property type="project" value="TreeGrafter"/>
</dbReference>
<dbReference type="SUPFAM" id="SSF48498">
    <property type="entry name" value="Tetracyclin repressor-like, C-terminal domain"/>
    <property type="match status" value="1"/>
</dbReference>
<keyword evidence="1" id="KW-0805">Transcription regulation</keyword>
<evidence type="ECO:0000259" key="5">
    <source>
        <dbReference type="PROSITE" id="PS50977"/>
    </source>
</evidence>
<keyword evidence="7" id="KW-1185">Reference proteome</keyword>
<dbReference type="InterPro" id="IPR050109">
    <property type="entry name" value="HTH-type_TetR-like_transc_reg"/>
</dbReference>
<evidence type="ECO:0000256" key="4">
    <source>
        <dbReference type="PROSITE-ProRule" id="PRU00335"/>
    </source>
</evidence>
<reference evidence="6" key="1">
    <citation type="submission" date="2020-12" db="EMBL/GenBank/DDBJ databases">
        <title>Leucobacter sp. CAS2, isolated from Chromium sludge.</title>
        <authorList>
            <person name="Xu Z."/>
        </authorList>
    </citation>
    <scope>NUCLEOTIDE SEQUENCE</scope>
    <source>
        <strain evidence="6">CSA2</strain>
    </source>
</reference>
<feature type="DNA-binding region" description="H-T-H motif" evidence="4">
    <location>
        <begin position="24"/>
        <end position="43"/>
    </location>
</feature>
<dbReference type="Proteomes" id="UP000618733">
    <property type="component" value="Unassembled WGS sequence"/>
</dbReference>
<evidence type="ECO:0000256" key="3">
    <source>
        <dbReference type="ARBA" id="ARBA00023163"/>
    </source>
</evidence>
<feature type="domain" description="HTH tetR-type" evidence="5">
    <location>
        <begin position="1"/>
        <end position="61"/>
    </location>
</feature>